<dbReference type="Pfam" id="PF04082">
    <property type="entry name" value="Fungal_trans"/>
    <property type="match status" value="1"/>
</dbReference>
<dbReference type="GO" id="GO:0005634">
    <property type="term" value="C:nucleus"/>
    <property type="evidence" value="ECO:0007669"/>
    <property type="project" value="UniProtKB-SubCell"/>
</dbReference>
<reference evidence="4" key="1">
    <citation type="journal article" date="2020" name="Stud. Mycol.">
        <title>101 Dothideomycetes genomes: a test case for predicting lifestyles and emergence of pathogens.</title>
        <authorList>
            <person name="Haridas S."/>
            <person name="Albert R."/>
            <person name="Binder M."/>
            <person name="Bloem J."/>
            <person name="Labutti K."/>
            <person name="Salamov A."/>
            <person name="Andreopoulos B."/>
            <person name="Baker S."/>
            <person name="Barry K."/>
            <person name="Bills G."/>
            <person name="Bluhm B."/>
            <person name="Cannon C."/>
            <person name="Castanera R."/>
            <person name="Culley D."/>
            <person name="Daum C."/>
            <person name="Ezra D."/>
            <person name="Gonzalez J."/>
            <person name="Henrissat B."/>
            <person name="Kuo A."/>
            <person name="Liang C."/>
            <person name="Lipzen A."/>
            <person name="Lutzoni F."/>
            <person name="Magnuson J."/>
            <person name="Mondo S."/>
            <person name="Nolan M."/>
            <person name="Ohm R."/>
            <person name="Pangilinan J."/>
            <person name="Park H.-J."/>
            <person name="Ramirez L."/>
            <person name="Alfaro M."/>
            <person name="Sun H."/>
            <person name="Tritt A."/>
            <person name="Yoshinaga Y."/>
            <person name="Zwiers L.-H."/>
            <person name="Turgeon B."/>
            <person name="Goodwin S."/>
            <person name="Spatafora J."/>
            <person name="Crous P."/>
            <person name="Grigoriev I."/>
        </authorList>
    </citation>
    <scope>NUCLEOTIDE SEQUENCE</scope>
    <source>
        <strain evidence="4">CBS 473.64</strain>
    </source>
</reference>
<dbReference type="PANTHER" id="PTHR31001:SF85">
    <property type="entry name" value="ZN(II)2CYS6 TRANSCRIPTION FACTOR (EUROFUNG)"/>
    <property type="match status" value="1"/>
</dbReference>
<dbReference type="GO" id="GO:0008270">
    <property type="term" value="F:zinc ion binding"/>
    <property type="evidence" value="ECO:0007669"/>
    <property type="project" value="InterPro"/>
</dbReference>
<sequence length="528" mass="58861">MIRILHWPSFLDRCRAFRKSTAADAQETSVSNFPSAYATGSAYDSRQSIPFAHPTILPSDSGKMQTNVTVPPSDAAFGTLLYSVYFASLVSIIHSPNPPDLDQNVNAGTLWATFKSEVTTRISKLDGKLARADSIEMLQAMILYISVELGTTDCQLQWLQLGTAIRMAQSSGVHRDPSNFGFDPVEIEIRRRLWAQICILDTRLAEQLCREPTITPESYDVILPLSLSDQELTDIDRDAIVLRQGQQQQLLCFRYQPRDRPISGSSTSPQMARRATPFGGRPGRISWVSELQERYTSRYQWDRLENTDPMQYLVSEVCQINILKATFISRLAQRKEASGPNSTPSGHSEAVSIFHDALQLATRCAALSHQYSASPLCWYTRRIREASSCSFLALVLASDLHISHEATNAAWAVLDQLFVPDSNGETMEPGLRSSLIGKVLAKARMRRETGGYQMHMAQYPPISSPANLGRTATFQPSGNLFEDWDALMQEPIWPAGVSAADHSYWQTAQQYPVSICPTHTRRASVPPI</sequence>
<dbReference type="InterPro" id="IPR050613">
    <property type="entry name" value="Sec_Metabolite_Reg"/>
</dbReference>
<evidence type="ECO:0000256" key="2">
    <source>
        <dbReference type="ARBA" id="ARBA00023242"/>
    </source>
</evidence>
<dbReference type="Proteomes" id="UP000799753">
    <property type="component" value="Unassembled WGS sequence"/>
</dbReference>
<evidence type="ECO:0000259" key="3">
    <source>
        <dbReference type="SMART" id="SM00906"/>
    </source>
</evidence>
<comment type="subcellular location">
    <subcellularLocation>
        <location evidence="1">Nucleus</location>
    </subcellularLocation>
</comment>
<dbReference type="EMBL" id="MU006777">
    <property type="protein sequence ID" value="KAF2645722.1"/>
    <property type="molecule type" value="Genomic_DNA"/>
</dbReference>
<protein>
    <recommendedName>
        <fullName evidence="3">Xylanolytic transcriptional activator regulatory domain-containing protein</fullName>
    </recommendedName>
</protein>
<dbReference type="CDD" id="cd12148">
    <property type="entry name" value="fungal_TF_MHR"/>
    <property type="match status" value="1"/>
</dbReference>
<dbReference type="AlphaFoldDB" id="A0A6A6SEK5"/>
<organism evidence="4 5">
    <name type="scientific">Massarina eburnea CBS 473.64</name>
    <dbReference type="NCBI Taxonomy" id="1395130"/>
    <lineage>
        <taxon>Eukaryota</taxon>
        <taxon>Fungi</taxon>
        <taxon>Dikarya</taxon>
        <taxon>Ascomycota</taxon>
        <taxon>Pezizomycotina</taxon>
        <taxon>Dothideomycetes</taxon>
        <taxon>Pleosporomycetidae</taxon>
        <taxon>Pleosporales</taxon>
        <taxon>Massarineae</taxon>
        <taxon>Massarinaceae</taxon>
        <taxon>Massarina</taxon>
    </lineage>
</organism>
<keyword evidence="5" id="KW-1185">Reference proteome</keyword>
<accession>A0A6A6SEK5</accession>
<dbReference type="OrthoDB" id="435881at2759"/>
<dbReference type="GO" id="GO:0006351">
    <property type="term" value="P:DNA-templated transcription"/>
    <property type="evidence" value="ECO:0007669"/>
    <property type="project" value="InterPro"/>
</dbReference>
<gene>
    <name evidence="4" type="ORF">P280DRAFT_128144</name>
</gene>
<keyword evidence="2" id="KW-0539">Nucleus</keyword>
<dbReference type="PANTHER" id="PTHR31001">
    <property type="entry name" value="UNCHARACTERIZED TRANSCRIPTIONAL REGULATORY PROTEIN"/>
    <property type="match status" value="1"/>
</dbReference>
<evidence type="ECO:0000313" key="5">
    <source>
        <dbReference type="Proteomes" id="UP000799753"/>
    </source>
</evidence>
<dbReference type="InterPro" id="IPR007219">
    <property type="entry name" value="XnlR_reg_dom"/>
</dbReference>
<evidence type="ECO:0000256" key="1">
    <source>
        <dbReference type="ARBA" id="ARBA00004123"/>
    </source>
</evidence>
<feature type="domain" description="Xylanolytic transcriptional activator regulatory" evidence="3">
    <location>
        <begin position="157"/>
        <end position="230"/>
    </location>
</feature>
<dbReference type="SMART" id="SM00906">
    <property type="entry name" value="Fungal_trans"/>
    <property type="match status" value="1"/>
</dbReference>
<name>A0A6A6SEK5_9PLEO</name>
<dbReference type="GO" id="GO:0003677">
    <property type="term" value="F:DNA binding"/>
    <property type="evidence" value="ECO:0007669"/>
    <property type="project" value="InterPro"/>
</dbReference>
<evidence type="ECO:0000313" key="4">
    <source>
        <dbReference type="EMBL" id="KAF2645722.1"/>
    </source>
</evidence>
<proteinExistence type="predicted"/>